<keyword evidence="13 17" id="KW-1278">Translocase</keyword>
<evidence type="ECO:0000256" key="6">
    <source>
        <dbReference type="ARBA" id="ARBA00022553"/>
    </source>
</evidence>
<dbReference type="InterPro" id="IPR023298">
    <property type="entry name" value="ATPase_P-typ_TM_dom_sf"/>
</dbReference>
<dbReference type="SFLD" id="SFLDF00027">
    <property type="entry name" value="p-type_atpase"/>
    <property type="match status" value="1"/>
</dbReference>
<evidence type="ECO:0000256" key="15">
    <source>
        <dbReference type="ARBA" id="ARBA00023065"/>
    </source>
</evidence>
<keyword evidence="2 17" id="KW-0813">Transport</keyword>
<evidence type="ECO:0000256" key="2">
    <source>
        <dbReference type="ARBA" id="ARBA00022448"/>
    </source>
</evidence>
<dbReference type="InterPro" id="IPR059000">
    <property type="entry name" value="ATPase_P-type_domA"/>
</dbReference>
<comment type="function">
    <text evidence="17">Part of the high-affinity ATP-driven potassium transport (or Kdp) system, which catalyzes the hydrolysis of ATP coupled with the electrogenic transport of potassium into the cytoplasm. This subunit is responsible for energy coupling to the transport system and for the release of the potassium ions to the cytoplasm.</text>
</comment>
<dbReference type="FunFam" id="2.70.150.10:FF:000010">
    <property type="entry name" value="Potassium-transporting ATPase ATP-binding subunit"/>
    <property type="match status" value="1"/>
</dbReference>
<feature type="transmembrane region" description="Helical" evidence="17">
    <location>
        <begin position="62"/>
        <end position="85"/>
    </location>
</feature>
<dbReference type="InterPro" id="IPR008250">
    <property type="entry name" value="ATPase_P-typ_transduc_dom_A_sf"/>
</dbReference>
<dbReference type="SFLD" id="SFLDG00002">
    <property type="entry name" value="C1.7:_P-type_atpase_like"/>
    <property type="match status" value="1"/>
</dbReference>
<dbReference type="PRINTS" id="PR00119">
    <property type="entry name" value="CATATPASE"/>
</dbReference>
<dbReference type="SFLD" id="SFLDS00003">
    <property type="entry name" value="Haloacid_Dehalogenase"/>
    <property type="match status" value="1"/>
</dbReference>
<keyword evidence="11 17" id="KW-0460">Magnesium</keyword>
<keyword evidence="16 17" id="KW-0472">Membrane</keyword>
<comment type="subcellular location">
    <subcellularLocation>
        <location evidence="1 17">Cell membrane</location>
        <topology evidence="1 17">Multi-pass membrane protein</topology>
    </subcellularLocation>
</comment>
<protein>
    <recommendedName>
        <fullName evidence="17">Potassium-transporting ATPase ATP-binding subunit</fullName>
        <ecNumber evidence="17">7.2.2.6</ecNumber>
    </recommendedName>
    <alternativeName>
        <fullName evidence="17">ATP phosphohydrolase [potassium-transporting] B chain</fullName>
    </alternativeName>
    <alternativeName>
        <fullName evidence="17">Potassium-binding and translocating subunit B</fullName>
    </alternativeName>
    <alternativeName>
        <fullName evidence="17">Potassium-translocating ATPase B chain</fullName>
    </alternativeName>
</protein>
<feature type="transmembrane region" description="Helical" evidence="17">
    <location>
        <begin position="253"/>
        <end position="278"/>
    </location>
</feature>
<dbReference type="SUPFAM" id="SSF81665">
    <property type="entry name" value="Calcium ATPase, transmembrane domain M"/>
    <property type="match status" value="1"/>
</dbReference>
<dbReference type="GO" id="GO:0005886">
    <property type="term" value="C:plasma membrane"/>
    <property type="evidence" value="ECO:0007669"/>
    <property type="project" value="UniProtKB-SubCell"/>
</dbReference>
<feature type="transmembrane region" description="Helical" evidence="17">
    <location>
        <begin position="588"/>
        <end position="606"/>
    </location>
</feature>
<feature type="binding site" evidence="17">
    <location>
        <position position="352"/>
    </location>
    <ligand>
        <name>ATP</name>
        <dbReference type="ChEBI" id="CHEBI:30616"/>
    </ligand>
</feature>
<dbReference type="Gene3D" id="2.70.150.10">
    <property type="entry name" value="Calcium-transporting ATPase, cytoplasmic transduction domain A"/>
    <property type="match status" value="1"/>
</dbReference>
<feature type="binding site" evidence="17">
    <location>
        <begin position="381"/>
        <end position="388"/>
    </location>
    <ligand>
        <name>ATP</name>
        <dbReference type="ChEBI" id="CHEBI:30616"/>
    </ligand>
</feature>
<evidence type="ECO:0000256" key="14">
    <source>
        <dbReference type="ARBA" id="ARBA00022989"/>
    </source>
</evidence>
<evidence type="ECO:0000256" key="11">
    <source>
        <dbReference type="ARBA" id="ARBA00022842"/>
    </source>
</evidence>
<evidence type="ECO:0000256" key="17">
    <source>
        <dbReference type="HAMAP-Rule" id="MF_00285"/>
    </source>
</evidence>
<keyword evidence="10 17" id="KW-0067">ATP-binding</keyword>
<evidence type="ECO:0000256" key="8">
    <source>
        <dbReference type="ARBA" id="ARBA00022723"/>
    </source>
</evidence>
<evidence type="ECO:0000256" key="10">
    <source>
        <dbReference type="ARBA" id="ARBA00022840"/>
    </source>
</evidence>
<dbReference type="InterPro" id="IPR001757">
    <property type="entry name" value="P_typ_ATPase"/>
</dbReference>
<feature type="transmembrane region" description="Helical" evidence="17">
    <location>
        <begin position="35"/>
        <end position="56"/>
    </location>
</feature>
<evidence type="ECO:0000313" key="19">
    <source>
        <dbReference type="EMBL" id="QLO53589.1"/>
    </source>
</evidence>
<dbReference type="InterPro" id="IPR036412">
    <property type="entry name" value="HAD-like_sf"/>
</dbReference>
<evidence type="ECO:0000256" key="5">
    <source>
        <dbReference type="ARBA" id="ARBA00022538"/>
    </source>
</evidence>
<sequence length="686" mass="72714">MSRKSLALLEPTLVRQALLDAVKKLSPAVQWRNPVMFIVWIGSLLTTLLTTLLAIAMASGHIAGSAGFTAAISLWLWFTVLFANFAEAMAEGRSKAQANSLKGVKKTAFARKLRAPQHDAQIDHVPAEDLRKGDVVLVEAGDIIPCDGEVIEGGASVDESAITGESAPVIRESGGDFASVTGGTRILSDWLVIRCSVNPGETFLDRMIAMVEGAQRRKTPNEIALTILLIALTLVFLLATATIWPFSAWSGNAVSVTVLVALLVCLIPTTIGGLLSAIGVAGMSRMLGANVIATSGRAVEAAGDVDVLLLDKTGTITLGNRQASAFLPAQGVEEKTLADAAQLSSLADETPEGRSIVVLAKQRFNLRERDLQSLHATFVPFTAQTRMSGINIDQRMIRKGSVDAIRRHVEANGGHFPADVDKQVEDVARLGATPLVVAEGERVLGIISLKDIVKGGIKERFAQLRKMGIKTVMITGDNRLTAAAIAAEAGVDDFLAEATPEAKLALIRQYQSEGRLVAMTGDGTNDAPALAQADVAVAMNSGTQAAKEAGNMVDLDSNPTKLIEVVHIGKQMLMTRGSLTTFSIANDVAKYFAIIPAAFAAVYPPLAMLNVMHLHSPSSAILSAVIFNALIIIFLIPLALKGVSYKPLTASAMLRRNLWVYGLGGLLVPFIGIKAIDLLLTLTGLM</sequence>
<dbReference type="SUPFAM" id="SSF81653">
    <property type="entry name" value="Calcium ATPase, transduction domain A"/>
    <property type="match status" value="1"/>
</dbReference>
<dbReference type="Proteomes" id="UP000510937">
    <property type="component" value="Chromosome"/>
</dbReference>
<keyword evidence="8 17" id="KW-0479">Metal-binding</keyword>
<dbReference type="EC" id="7.2.2.6" evidence="17"/>
<feature type="active site" description="4-aspartylphosphate intermediate" evidence="17">
    <location>
        <position position="311"/>
    </location>
</feature>
<proteinExistence type="inferred from homology"/>
<feature type="domain" description="P-type ATPase A" evidence="18">
    <location>
        <begin position="118"/>
        <end position="212"/>
    </location>
</feature>
<keyword evidence="3 17" id="KW-1003">Cell membrane</keyword>
<organism evidence="19 20">
    <name type="scientific">Klebsiella grimontii</name>
    <dbReference type="NCBI Taxonomy" id="2058152"/>
    <lineage>
        <taxon>Bacteria</taxon>
        <taxon>Pseudomonadati</taxon>
        <taxon>Pseudomonadota</taxon>
        <taxon>Gammaproteobacteria</taxon>
        <taxon>Enterobacterales</taxon>
        <taxon>Enterobacteriaceae</taxon>
        <taxon>Klebsiella/Raoultella group</taxon>
        <taxon>Klebsiella</taxon>
    </lineage>
</organism>
<feature type="transmembrane region" description="Helical" evidence="17">
    <location>
        <begin position="658"/>
        <end position="676"/>
    </location>
</feature>
<reference evidence="20" key="1">
    <citation type="submission" date="2020-06" db="EMBL/GenBank/DDBJ databases">
        <title>REHAB project genomes.</title>
        <authorList>
            <person name="Shaw L.P."/>
        </authorList>
    </citation>
    <scope>NUCLEOTIDE SEQUENCE [LARGE SCALE GENOMIC DNA]</scope>
    <source>
        <strain evidence="20">RHBSTW-00555</strain>
    </source>
</reference>
<dbReference type="GO" id="GO:0005524">
    <property type="term" value="F:ATP binding"/>
    <property type="evidence" value="ECO:0007669"/>
    <property type="project" value="UniProtKB-UniRule"/>
</dbReference>
<keyword evidence="9 17" id="KW-0547">Nucleotide-binding</keyword>
<feature type="binding site" evidence="17">
    <location>
        <position position="522"/>
    </location>
    <ligand>
        <name>Mg(2+)</name>
        <dbReference type="ChEBI" id="CHEBI:18420"/>
    </ligand>
</feature>
<evidence type="ECO:0000256" key="16">
    <source>
        <dbReference type="ARBA" id="ARBA00023136"/>
    </source>
</evidence>
<feature type="binding site" evidence="17">
    <location>
        <position position="526"/>
    </location>
    <ligand>
        <name>Mg(2+)</name>
        <dbReference type="ChEBI" id="CHEBI:18420"/>
    </ligand>
</feature>
<dbReference type="RefSeq" id="WP_181246786.1">
    <property type="nucleotide sequence ID" value="NZ_CP055315.1"/>
</dbReference>
<dbReference type="InterPro" id="IPR018303">
    <property type="entry name" value="ATPase_P-typ_P_site"/>
</dbReference>
<feature type="transmembrane region" description="Helical" evidence="17">
    <location>
        <begin position="223"/>
        <end position="247"/>
    </location>
</feature>
<feature type="transmembrane region" description="Helical" evidence="17">
    <location>
        <begin position="618"/>
        <end position="638"/>
    </location>
</feature>
<evidence type="ECO:0000256" key="9">
    <source>
        <dbReference type="ARBA" id="ARBA00022741"/>
    </source>
</evidence>
<evidence type="ECO:0000256" key="13">
    <source>
        <dbReference type="ARBA" id="ARBA00022967"/>
    </source>
</evidence>
<keyword evidence="7 17" id="KW-0812">Transmembrane</keyword>
<dbReference type="CDD" id="cd02078">
    <property type="entry name" value="P-type_ATPase_K"/>
    <property type="match status" value="1"/>
</dbReference>
<dbReference type="InterPro" id="IPR023214">
    <property type="entry name" value="HAD_sf"/>
</dbReference>
<dbReference type="NCBIfam" id="TIGR01497">
    <property type="entry name" value="kdpB"/>
    <property type="match status" value="1"/>
</dbReference>
<feature type="binding site" evidence="17">
    <location>
        <position position="399"/>
    </location>
    <ligand>
        <name>ATP</name>
        <dbReference type="ChEBI" id="CHEBI:30616"/>
    </ligand>
</feature>
<evidence type="ECO:0000256" key="1">
    <source>
        <dbReference type="ARBA" id="ARBA00004651"/>
    </source>
</evidence>
<dbReference type="Gene3D" id="3.40.50.1000">
    <property type="entry name" value="HAD superfamily/HAD-like"/>
    <property type="match status" value="1"/>
</dbReference>
<evidence type="ECO:0000256" key="3">
    <source>
        <dbReference type="ARBA" id="ARBA00022475"/>
    </source>
</evidence>
<evidence type="ECO:0000256" key="4">
    <source>
        <dbReference type="ARBA" id="ARBA00022519"/>
    </source>
</evidence>
<dbReference type="PANTHER" id="PTHR43743">
    <property type="entry name" value="POTASSIUM-TRANSPORTING ATPASE ATP-BINDING SUBUNIT"/>
    <property type="match status" value="1"/>
</dbReference>
<dbReference type="GO" id="GO:0008556">
    <property type="term" value="F:P-type potassium transmembrane transporter activity"/>
    <property type="evidence" value="ECO:0007669"/>
    <property type="project" value="UniProtKB-UniRule"/>
</dbReference>
<dbReference type="HAMAP" id="MF_00285">
    <property type="entry name" value="KdpB"/>
    <property type="match status" value="1"/>
</dbReference>
<keyword evidence="4" id="KW-0997">Cell inner membrane</keyword>
<keyword evidence="12 17" id="KW-0630">Potassium</keyword>
<comment type="catalytic activity">
    <reaction evidence="17">
        <text>K(+)(out) + ATP + H2O = K(+)(in) + ADP + phosphate + H(+)</text>
        <dbReference type="Rhea" id="RHEA:16777"/>
        <dbReference type="ChEBI" id="CHEBI:15377"/>
        <dbReference type="ChEBI" id="CHEBI:15378"/>
        <dbReference type="ChEBI" id="CHEBI:29103"/>
        <dbReference type="ChEBI" id="CHEBI:30616"/>
        <dbReference type="ChEBI" id="CHEBI:43474"/>
        <dbReference type="ChEBI" id="CHEBI:456216"/>
        <dbReference type="EC" id="7.2.2.6"/>
    </reaction>
</comment>
<comment type="similarity">
    <text evidence="17">Belongs to the cation transport ATPase (P-type) (TC 3.A.3) family. Type IA subfamily.</text>
</comment>
<dbReference type="InterPro" id="IPR006391">
    <property type="entry name" value="P-type_ATPase_bsu_IA"/>
</dbReference>
<evidence type="ECO:0000256" key="7">
    <source>
        <dbReference type="ARBA" id="ARBA00022692"/>
    </source>
</evidence>
<dbReference type="AlphaFoldDB" id="A0ABD7ALV5"/>
<dbReference type="PROSITE" id="PS00154">
    <property type="entry name" value="ATPASE_E1_E2"/>
    <property type="match status" value="1"/>
</dbReference>
<keyword evidence="5 17" id="KW-0633">Potassium transport</keyword>
<accession>A0ABD7ALV5</accession>
<gene>
    <name evidence="17 19" type="primary">kdpB</name>
    <name evidence="19" type="ORF">HV234_19640</name>
</gene>
<name>A0ABD7ALV5_9ENTR</name>
<dbReference type="InterPro" id="IPR044492">
    <property type="entry name" value="P_typ_ATPase_HD_dom"/>
</dbReference>
<dbReference type="Pfam" id="PF00702">
    <property type="entry name" value="Hydrolase"/>
    <property type="match status" value="1"/>
</dbReference>
<dbReference type="InterPro" id="IPR023299">
    <property type="entry name" value="ATPase_P-typ_cyto_dom_N"/>
</dbReference>
<dbReference type="FunFam" id="3.40.1110.10:FF:000007">
    <property type="entry name" value="Potassium-transporting ATPase ATP-binding subunit"/>
    <property type="match status" value="1"/>
</dbReference>
<keyword evidence="14 17" id="KW-1133">Transmembrane helix</keyword>
<evidence type="ECO:0000259" key="18">
    <source>
        <dbReference type="Pfam" id="PF00122"/>
    </source>
</evidence>
<evidence type="ECO:0000256" key="12">
    <source>
        <dbReference type="ARBA" id="ARBA00022958"/>
    </source>
</evidence>
<evidence type="ECO:0000313" key="20">
    <source>
        <dbReference type="Proteomes" id="UP000510937"/>
    </source>
</evidence>
<dbReference type="PANTHER" id="PTHR43743:SF1">
    <property type="entry name" value="POTASSIUM-TRANSPORTING ATPASE ATP-BINDING SUBUNIT"/>
    <property type="match status" value="1"/>
</dbReference>
<dbReference type="Pfam" id="PF00122">
    <property type="entry name" value="E1-E2_ATPase"/>
    <property type="match status" value="1"/>
</dbReference>
<dbReference type="SUPFAM" id="SSF56784">
    <property type="entry name" value="HAD-like"/>
    <property type="match status" value="1"/>
</dbReference>
<keyword evidence="6 17" id="KW-0597">Phosphoprotein</keyword>
<comment type="subunit">
    <text evidence="17">The system is composed of three essential subunits: KdpA, KdpB and KdpC.</text>
</comment>
<dbReference type="EMBL" id="CP055315">
    <property type="protein sequence ID" value="QLO53589.1"/>
    <property type="molecule type" value="Genomic_DNA"/>
</dbReference>
<dbReference type="NCBIfam" id="TIGR01494">
    <property type="entry name" value="ATPase_P-type"/>
    <property type="match status" value="2"/>
</dbReference>
<feature type="binding site" evidence="17">
    <location>
        <position position="348"/>
    </location>
    <ligand>
        <name>ATP</name>
        <dbReference type="ChEBI" id="CHEBI:30616"/>
    </ligand>
</feature>
<keyword evidence="15 17" id="KW-0406">Ion transport</keyword>
<dbReference type="Gene3D" id="3.40.1110.10">
    <property type="entry name" value="Calcium-transporting ATPase, cytoplasmic domain N"/>
    <property type="match status" value="1"/>
</dbReference>
<dbReference type="GO" id="GO:0000287">
    <property type="term" value="F:magnesium ion binding"/>
    <property type="evidence" value="ECO:0007669"/>
    <property type="project" value="UniProtKB-UniRule"/>
</dbReference>